<feature type="domain" description="HTH gntR-type" evidence="4">
    <location>
        <begin position="8"/>
        <end position="76"/>
    </location>
</feature>
<comment type="caution">
    <text evidence="5">The sequence shown here is derived from an EMBL/GenBank/DDBJ whole genome shotgun (WGS) entry which is preliminary data.</text>
</comment>
<sequence length="243" mass="26661">MTIPRDVRPLPLVVAEDLRNRILAGEWSPGEQLPSESALAESARVSRPTIRAAIKSLVSIGLVRVRHGSGTFVTARPSHIVSGLQELRSTSETIASSRGASEVRYRLRERRAATEDEAMLFESNPPFEVIALERCFVAGDEPVAFEWALLNAAILPPDLDPTTLPSSIFSVFASLDLLPEQAVANVHASAEVVDWAGLAKPDALYLCLTQQSYLADGKVITWSKTLFAEKDFEFTIVRTRSPY</sequence>
<keyword evidence="6" id="KW-1185">Reference proteome</keyword>
<evidence type="ECO:0000256" key="1">
    <source>
        <dbReference type="ARBA" id="ARBA00023015"/>
    </source>
</evidence>
<dbReference type="GO" id="GO:0003677">
    <property type="term" value="F:DNA binding"/>
    <property type="evidence" value="ECO:0007669"/>
    <property type="project" value="UniProtKB-KW"/>
</dbReference>
<keyword evidence="2" id="KW-0238">DNA-binding</keyword>
<dbReference type="EMBL" id="VFRA01000001">
    <property type="protein sequence ID" value="TQO20678.1"/>
    <property type="molecule type" value="Genomic_DNA"/>
</dbReference>
<dbReference type="InterPro" id="IPR036388">
    <property type="entry name" value="WH-like_DNA-bd_sf"/>
</dbReference>
<proteinExistence type="predicted"/>
<evidence type="ECO:0000313" key="6">
    <source>
        <dbReference type="Proteomes" id="UP000316560"/>
    </source>
</evidence>
<accession>A0A8H2PZG6</accession>
<evidence type="ECO:0000256" key="3">
    <source>
        <dbReference type="ARBA" id="ARBA00023163"/>
    </source>
</evidence>
<dbReference type="Pfam" id="PF07702">
    <property type="entry name" value="UTRA"/>
    <property type="match status" value="1"/>
</dbReference>
<name>A0A8H2PZG6_9MICO</name>
<dbReference type="SMART" id="SM00866">
    <property type="entry name" value="UTRA"/>
    <property type="match status" value="1"/>
</dbReference>
<dbReference type="InterPro" id="IPR011663">
    <property type="entry name" value="UTRA"/>
</dbReference>
<protein>
    <submittedName>
        <fullName evidence="5">GntR family transcriptional regulator</fullName>
    </submittedName>
</protein>
<dbReference type="Gene3D" id="1.10.10.10">
    <property type="entry name" value="Winged helix-like DNA-binding domain superfamily/Winged helix DNA-binding domain"/>
    <property type="match status" value="1"/>
</dbReference>
<dbReference type="Pfam" id="PF00392">
    <property type="entry name" value="GntR"/>
    <property type="match status" value="1"/>
</dbReference>
<dbReference type="GO" id="GO:0045892">
    <property type="term" value="P:negative regulation of DNA-templated transcription"/>
    <property type="evidence" value="ECO:0007669"/>
    <property type="project" value="TreeGrafter"/>
</dbReference>
<evidence type="ECO:0000259" key="4">
    <source>
        <dbReference type="PROSITE" id="PS50949"/>
    </source>
</evidence>
<dbReference type="InterPro" id="IPR036390">
    <property type="entry name" value="WH_DNA-bd_sf"/>
</dbReference>
<dbReference type="CDD" id="cd07377">
    <property type="entry name" value="WHTH_GntR"/>
    <property type="match status" value="1"/>
</dbReference>
<dbReference type="InterPro" id="IPR028978">
    <property type="entry name" value="Chorismate_lyase_/UTRA_dom_sf"/>
</dbReference>
<dbReference type="InterPro" id="IPR050679">
    <property type="entry name" value="Bact_HTH_transcr_reg"/>
</dbReference>
<dbReference type="RefSeq" id="WP_141990959.1">
    <property type="nucleotide sequence ID" value="NZ_VFRA01000001.1"/>
</dbReference>
<organism evidence="5 6">
    <name type="scientific">Rhodoglobus vestalii</name>
    <dbReference type="NCBI Taxonomy" id="193384"/>
    <lineage>
        <taxon>Bacteria</taxon>
        <taxon>Bacillati</taxon>
        <taxon>Actinomycetota</taxon>
        <taxon>Actinomycetes</taxon>
        <taxon>Micrococcales</taxon>
        <taxon>Microbacteriaceae</taxon>
        <taxon>Rhodoglobus</taxon>
    </lineage>
</organism>
<dbReference type="PRINTS" id="PR00035">
    <property type="entry name" value="HTHGNTR"/>
</dbReference>
<keyword evidence="3" id="KW-0804">Transcription</keyword>
<evidence type="ECO:0000256" key="2">
    <source>
        <dbReference type="ARBA" id="ARBA00023125"/>
    </source>
</evidence>
<dbReference type="GO" id="GO:0003700">
    <property type="term" value="F:DNA-binding transcription factor activity"/>
    <property type="evidence" value="ECO:0007669"/>
    <property type="project" value="InterPro"/>
</dbReference>
<keyword evidence="1" id="KW-0805">Transcription regulation</keyword>
<gene>
    <name evidence="5" type="ORF">FB472_2326</name>
</gene>
<dbReference type="Proteomes" id="UP000316560">
    <property type="component" value="Unassembled WGS sequence"/>
</dbReference>
<dbReference type="Gene3D" id="3.40.1410.10">
    <property type="entry name" value="Chorismate lyase-like"/>
    <property type="match status" value="1"/>
</dbReference>
<reference evidence="5 6" key="1">
    <citation type="submission" date="2019-06" db="EMBL/GenBank/DDBJ databases">
        <title>Sequencing the genomes of 1000 actinobacteria strains.</title>
        <authorList>
            <person name="Klenk H.-P."/>
        </authorList>
    </citation>
    <scope>NUCLEOTIDE SEQUENCE [LARGE SCALE GENOMIC DNA]</scope>
    <source>
        <strain evidence="5 6">DSM 21947</strain>
    </source>
</reference>
<dbReference type="SUPFAM" id="SSF46785">
    <property type="entry name" value="Winged helix' DNA-binding domain"/>
    <property type="match status" value="1"/>
</dbReference>
<dbReference type="PROSITE" id="PS50949">
    <property type="entry name" value="HTH_GNTR"/>
    <property type="match status" value="1"/>
</dbReference>
<dbReference type="PANTHER" id="PTHR44846">
    <property type="entry name" value="MANNOSYL-D-GLYCERATE TRANSPORT/METABOLISM SYSTEM REPRESSOR MNGR-RELATED"/>
    <property type="match status" value="1"/>
</dbReference>
<evidence type="ECO:0000313" key="5">
    <source>
        <dbReference type="EMBL" id="TQO20678.1"/>
    </source>
</evidence>
<dbReference type="SUPFAM" id="SSF64288">
    <property type="entry name" value="Chorismate lyase-like"/>
    <property type="match status" value="1"/>
</dbReference>
<dbReference type="PANTHER" id="PTHR44846:SF1">
    <property type="entry name" value="MANNOSYL-D-GLYCERATE TRANSPORT_METABOLISM SYSTEM REPRESSOR MNGR-RELATED"/>
    <property type="match status" value="1"/>
</dbReference>
<dbReference type="InterPro" id="IPR000524">
    <property type="entry name" value="Tscrpt_reg_HTH_GntR"/>
</dbReference>
<dbReference type="AlphaFoldDB" id="A0A8H2PZG6"/>
<dbReference type="SMART" id="SM00345">
    <property type="entry name" value="HTH_GNTR"/>
    <property type="match status" value="1"/>
</dbReference>
<dbReference type="OrthoDB" id="7989071at2"/>